<dbReference type="InterPro" id="IPR026898">
    <property type="entry name" value="PrsW"/>
</dbReference>
<evidence type="ECO:0000313" key="3">
    <source>
        <dbReference type="EMBL" id="SMX95693.1"/>
    </source>
</evidence>
<protein>
    <submittedName>
        <fullName evidence="3">Membrane proteinase PrsW, cleaves anti-sigma factor RsiW, M82 family</fullName>
    </submittedName>
</protein>
<feature type="transmembrane region" description="Helical" evidence="2">
    <location>
        <begin position="309"/>
        <end position="329"/>
    </location>
</feature>
<reference evidence="4" key="1">
    <citation type="submission" date="2017-03" db="EMBL/GenBank/DDBJ databases">
        <authorList>
            <person name="Monnet C."/>
        </authorList>
    </citation>
    <scope>NUCLEOTIDE SEQUENCE [LARGE SCALE GENOMIC DNA]</scope>
    <source>
        <strain evidence="4">ATCC 49514</strain>
    </source>
</reference>
<name>A0A2H1K7J5_9MICO</name>
<evidence type="ECO:0000256" key="2">
    <source>
        <dbReference type="SAM" id="Phobius"/>
    </source>
</evidence>
<feature type="compositionally biased region" description="Pro residues" evidence="1">
    <location>
        <begin position="12"/>
        <end position="26"/>
    </location>
</feature>
<evidence type="ECO:0000313" key="4">
    <source>
        <dbReference type="Proteomes" id="UP000234382"/>
    </source>
</evidence>
<dbReference type="Proteomes" id="UP000234382">
    <property type="component" value="Unassembled WGS sequence"/>
</dbReference>
<feature type="compositionally biased region" description="Low complexity" evidence="1">
    <location>
        <begin position="63"/>
        <end position="94"/>
    </location>
</feature>
<keyword evidence="2" id="KW-0472">Membrane</keyword>
<accession>A0A2H1K7J5</accession>
<proteinExistence type="predicted"/>
<feature type="transmembrane region" description="Helical" evidence="2">
    <location>
        <begin position="285"/>
        <end position="302"/>
    </location>
</feature>
<organism evidence="3 4">
    <name type="scientific">Brevibacterium iodinum ATCC 49514</name>
    <dbReference type="NCBI Taxonomy" id="1255616"/>
    <lineage>
        <taxon>Bacteria</taxon>
        <taxon>Bacillati</taxon>
        <taxon>Actinomycetota</taxon>
        <taxon>Actinomycetes</taxon>
        <taxon>Micrococcales</taxon>
        <taxon>Brevibacteriaceae</taxon>
        <taxon>Brevibacterium</taxon>
    </lineage>
</organism>
<dbReference type="PANTHER" id="PTHR36844:SF1">
    <property type="entry name" value="PROTEASE PRSW"/>
    <property type="match status" value="1"/>
</dbReference>
<feature type="transmembrane region" description="Helical" evidence="2">
    <location>
        <begin position="421"/>
        <end position="442"/>
    </location>
</feature>
<dbReference type="AlphaFoldDB" id="A0A2H1K7J5"/>
<dbReference type="GO" id="GO:0008233">
    <property type="term" value="F:peptidase activity"/>
    <property type="evidence" value="ECO:0007669"/>
    <property type="project" value="InterPro"/>
</dbReference>
<gene>
    <name evidence="3" type="ORF">BI49514_02770</name>
</gene>
<feature type="compositionally biased region" description="Pro residues" evidence="1">
    <location>
        <begin position="95"/>
        <end position="112"/>
    </location>
</feature>
<keyword evidence="2" id="KW-0812">Transmembrane</keyword>
<feature type="transmembrane region" description="Helical" evidence="2">
    <location>
        <begin position="174"/>
        <end position="197"/>
    </location>
</feature>
<feature type="transmembrane region" description="Helical" evidence="2">
    <location>
        <begin position="203"/>
        <end position="223"/>
    </location>
</feature>
<keyword evidence="2" id="KW-1133">Transmembrane helix</keyword>
<feature type="transmembrane region" description="Helical" evidence="2">
    <location>
        <begin position="235"/>
        <end position="265"/>
    </location>
</feature>
<feature type="compositionally biased region" description="Low complexity" evidence="1">
    <location>
        <begin position="1"/>
        <end position="11"/>
    </location>
</feature>
<dbReference type="PANTHER" id="PTHR36844">
    <property type="entry name" value="PROTEASE PRSW"/>
    <property type="match status" value="1"/>
</dbReference>
<keyword evidence="4" id="KW-1185">Reference proteome</keyword>
<feature type="transmembrane region" description="Helical" evidence="2">
    <location>
        <begin position="349"/>
        <end position="368"/>
    </location>
</feature>
<feature type="region of interest" description="Disordered" evidence="1">
    <location>
        <begin position="1"/>
        <end position="112"/>
    </location>
</feature>
<feature type="compositionally biased region" description="Low complexity" evidence="1">
    <location>
        <begin position="27"/>
        <end position="53"/>
    </location>
</feature>
<sequence length="552" mass="59804">MSAQNGPGSQRPQPPQVQGPPNPNMPPAQGQMPQQPGQAARQQPRRPQQGQPQNHDRFRPRPEGSQQPRPQQPPMQGQPMSAPGRPMQPQMQPVPGQPMPGQPMPGQPVMYAPPPAQARVYAQPRFAPTVTQEMRNRAGMQAPQQVVTDTPWTGAVRKTQPETEPDSTGNIVRLVAAILVLVGLVIGLALLALLGGLSFGVRLFGLIGLAAIPLLGIIAYVLWLDRWRPQPKLLLGICLLWGAVASVILTLGFSLVGDIALYMIGINGVPDVIGAVIQAPILEESTKTVLLLVIVLAARRYFEGPLDGLVYGSLIGAGFAFTENILYLGQGWNDGELPGLAVTFAMRCLGSPLLHTAFSTCAGVSIGLAARKWPWWSLILMWLPGLALGMILHGFWNASMTFLGVLGQATRDVMGGMLPQIIGLIVLSAILSAAWVALGLILRRSERMHTQNMLGDYANTGWLTHAEVDMLGTWKGRKNGRDWAKSFPGGKEEMKTMIRTSGKLSTTRMRVLAGIGGEQERKIERAELQQFADARERLLAASKQTAPQQSMR</sequence>
<dbReference type="EMBL" id="FXYX01000024">
    <property type="protein sequence ID" value="SMX95693.1"/>
    <property type="molecule type" value="Genomic_DNA"/>
</dbReference>
<dbReference type="Pfam" id="PF13367">
    <property type="entry name" value="PrsW-protease"/>
    <property type="match status" value="1"/>
</dbReference>
<evidence type="ECO:0000256" key="1">
    <source>
        <dbReference type="SAM" id="MobiDB-lite"/>
    </source>
</evidence>
<feature type="transmembrane region" description="Helical" evidence="2">
    <location>
        <begin position="375"/>
        <end position="396"/>
    </location>
</feature>